<dbReference type="InterPro" id="IPR020012">
    <property type="entry name" value="LysM_FimV"/>
</dbReference>
<feature type="coiled-coil region" evidence="1">
    <location>
        <begin position="299"/>
        <end position="356"/>
    </location>
</feature>
<organism evidence="5 6">
    <name type="scientific">Microbulbifer aggregans</name>
    <dbReference type="NCBI Taxonomy" id="1769779"/>
    <lineage>
        <taxon>Bacteria</taxon>
        <taxon>Pseudomonadati</taxon>
        <taxon>Pseudomonadota</taxon>
        <taxon>Gammaproteobacteria</taxon>
        <taxon>Cellvibrionales</taxon>
        <taxon>Microbulbiferaceae</taxon>
        <taxon>Microbulbifer</taxon>
    </lineage>
</organism>
<gene>
    <name evidence="5" type="ORF">AUP74_03181</name>
</gene>
<sequence>MDLRHTLPIHSRPVSLLAFILQIPLILASAPTLALGLGNASLKTTLGYPLAVEIPILDRSASLDVSQVRVRQVVGIDAKQMGYDLAATALPLSIDVSEMSSGLTIQVKSPAPLNEPFVSFVLELSWPGGTLYRDYDLLLDPPPIAPPTAATAPTNPASPATQAPGTSPAPGNLTYAGKQWRVAPGDSLWRIARQLQPDISIPLDAVMAAIHARNPHAFLNGDMNRLQAGALLDLPGANDYSAPPVAAAPSPAGREPSSRSMNTASSVVQSNETAQGRLRLSGSPAGNSGSRTVHPREEIDAIKEQIDKVNRENEQLRQQIQRIEASDYMAVMQEMLQLQEQRIEELKAQMRNDASTRAGADSTAITPDTISNATPPAVPAPVIIRDAGPSFTALLLLALAAFAVGVALSQLRDWWLKRRTATEAPAENQILNLDSLTSHWGGEAPPPAPEADSAEAEEGEMTVSVSQDKGQENAGDPAPPRTGSSIEEPQLDEAISQGPSDLPASGAAEAGNTENKRVISGMAAADKEEKNQGSAGSPAILSPESLFEDLQLDESFAEDSVDLATPNSHSINKDLVLEFDAIDLFPLAEIDLAATRPEPDVDGNADADDKMAIKEAAI</sequence>
<dbReference type="AlphaFoldDB" id="A0A1C9WBP7"/>
<feature type="domain" description="FimV N-terminal" evidence="4">
    <location>
        <begin position="35"/>
        <end position="142"/>
    </location>
</feature>
<feature type="transmembrane region" description="Helical" evidence="3">
    <location>
        <begin position="391"/>
        <end position="409"/>
    </location>
</feature>
<name>A0A1C9WBP7_9GAMM</name>
<dbReference type="KEGG" id="micc:AUP74_03181"/>
<dbReference type="OrthoDB" id="5298707at2"/>
<proteinExistence type="predicted"/>
<feature type="compositionally biased region" description="Basic and acidic residues" evidence="2">
    <location>
        <begin position="607"/>
        <end position="618"/>
    </location>
</feature>
<evidence type="ECO:0000313" key="6">
    <source>
        <dbReference type="Proteomes" id="UP000095672"/>
    </source>
</evidence>
<evidence type="ECO:0000256" key="2">
    <source>
        <dbReference type="SAM" id="MobiDB-lite"/>
    </source>
</evidence>
<feature type="region of interest" description="Disordered" evidence="2">
    <location>
        <begin position="437"/>
        <end position="486"/>
    </location>
</feature>
<dbReference type="Proteomes" id="UP000095672">
    <property type="component" value="Chromosome"/>
</dbReference>
<keyword evidence="3" id="KW-0812">Transmembrane</keyword>
<dbReference type="InterPro" id="IPR036779">
    <property type="entry name" value="LysM_dom_sf"/>
</dbReference>
<keyword evidence="6" id="KW-1185">Reference proteome</keyword>
<dbReference type="RefSeq" id="WP_083261048.1">
    <property type="nucleotide sequence ID" value="NZ_CP014143.1"/>
</dbReference>
<evidence type="ECO:0000313" key="5">
    <source>
        <dbReference type="EMBL" id="AOS98547.1"/>
    </source>
</evidence>
<feature type="region of interest" description="Disordered" evidence="2">
    <location>
        <begin position="242"/>
        <end position="298"/>
    </location>
</feature>
<evidence type="ECO:0000259" key="4">
    <source>
        <dbReference type="Pfam" id="PF25800"/>
    </source>
</evidence>
<feature type="region of interest" description="Disordered" evidence="2">
    <location>
        <begin position="144"/>
        <end position="175"/>
    </location>
</feature>
<keyword evidence="3" id="KW-0472">Membrane</keyword>
<dbReference type="Gene3D" id="3.10.350.10">
    <property type="entry name" value="LysM domain"/>
    <property type="match status" value="1"/>
</dbReference>
<evidence type="ECO:0000256" key="1">
    <source>
        <dbReference type="SAM" id="Coils"/>
    </source>
</evidence>
<feature type="region of interest" description="Disordered" evidence="2">
    <location>
        <begin position="597"/>
        <end position="618"/>
    </location>
</feature>
<accession>A0A1C9WBP7</accession>
<dbReference type="STRING" id="1769779.AUP74_03181"/>
<dbReference type="NCBIfam" id="TIGR03505">
    <property type="entry name" value="FimV_core"/>
    <property type="match status" value="1"/>
</dbReference>
<dbReference type="Pfam" id="PF25800">
    <property type="entry name" value="FimV_N"/>
    <property type="match status" value="1"/>
</dbReference>
<dbReference type="InterPro" id="IPR057840">
    <property type="entry name" value="FimV_N"/>
</dbReference>
<protein>
    <recommendedName>
        <fullName evidence="4">FimV N-terminal domain-containing protein</fullName>
    </recommendedName>
</protein>
<feature type="compositionally biased region" description="Low complexity" evidence="2">
    <location>
        <begin position="242"/>
        <end position="252"/>
    </location>
</feature>
<keyword evidence="3" id="KW-1133">Transmembrane helix</keyword>
<feature type="compositionally biased region" description="Polar residues" evidence="2">
    <location>
        <begin position="258"/>
        <end position="274"/>
    </location>
</feature>
<feature type="compositionally biased region" description="Low complexity" evidence="2">
    <location>
        <begin position="147"/>
        <end position="164"/>
    </location>
</feature>
<keyword evidence="1" id="KW-0175">Coiled coil</keyword>
<evidence type="ECO:0000256" key="3">
    <source>
        <dbReference type="SAM" id="Phobius"/>
    </source>
</evidence>
<reference evidence="6" key="1">
    <citation type="submission" date="2016-01" db="EMBL/GenBank/DDBJ databases">
        <title>Complete genome sequence of Microbulbifer sp. CCB-MM1, a halophile isolated from Matang Mangrove Forest, Perak.</title>
        <authorList>
            <person name="Moh T.H."/>
            <person name="Dinesh B."/>
            <person name="Lau N.-S."/>
            <person name="Go F."/>
            <person name="Alexander Chong S.-C."/>
        </authorList>
    </citation>
    <scope>NUCLEOTIDE SEQUENCE [LARGE SCALE GENOMIC DNA]</scope>
    <source>
        <strain evidence="6">CCB-MM1</strain>
    </source>
</reference>
<dbReference type="EMBL" id="CP014143">
    <property type="protein sequence ID" value="AOS98547.1"/>
    <property type="molecule type" value="Genomic_DNA"/>
</dbReference>